<dbReference type="Proteomes" id="UP000001312">
    <property type="component" value="Unassembled WGS sequence"/>
</dbReference>
<keyword evidence="2" id="KW-1185">Reference proteome</keyword>
<dbReference type="HOGENOM" id="CLU_2887157_0_0_1"/>
<evidence type="ECO:0000313" key="2">
    <source>
        <dbReference type="Proteomes" id="UP000001312"/>
    </source>
</evidence>
<dbReference type="AlphaFoldDB" id="A7EG48"/>
<protein>
    <submittedName>
        <fullName evidence="1">Uncharacterized protein</fullName>
    </submittedName>
</protein>
<dbReference type="InParanoid" id="A7EG48"/>
<proteinExistence type="predicted"/>
<dbReference type="RefSeq" id="XP_001594482.1">
    <property type="nucleotide sequence ID" value="XM_001594432.1"/>
</dbReference>
<dbReference type="KEGG" id="ssl:SS1G_04289"/>
<accession>A7EG48</accession>
<gene>
    <name evidence="1" type="ORF">SS1G_04289</name>
</gene>
<dbReference type="EMBL" id="CH476625">
    <property type="protein sequence ID" value="EDO01814.1"/>
    <property type="molecule type" value="Genomic_DNA"/>
</dbReference>
<reference evidence="2" key="1">
    <citation type="journal article" date="2011" name="PLoS Genet.">
        <title>Genomic analysis of the necrotrophic fungal pathogens Sclerotinia sclerotiorum and Botrytis cinerea.</title>
        <authorList>
            <person name="Amselem J."/>
            <person name="Cuomo C.A."/>
            <person name="van Kan J.A."/>
            <person name="Viaud M."/>
            <person name="Benito E.P."/>
            <person name="Couloux A."/>
            <person name="Coutinho P.M."/>
            <person name="de Vries R.P."/>
            <person name="Dyer P.S."/>
            <person name="Fillinger S."/>
            <person name="Fournier E."/>
            <person name="Gout L."/>
            <person name="Hahn M."/>
            <person name="Kohn L."/>
            <person name="Lapalu N."/>
            <person name="Plummer K.M."/>
            <person name="Pradier J.M."/>
            <person name="Quevillon E."/>
            <person name="Sharon A."/>
            <person name="Simon A."/>
            <person name="ten Have A."/>
            <person name="Tudzynski B."/>
            <person name="Tudzynski P."/>
            <person name="Wincker P."/>
            <person name="Andrew M."/>
            <person name="Anthouard V."/>
            <person name="Beever R.E."/>
            <person name="Beffa R."/>
            <person name="Benoit I."/>
            <person name="Bouzid O."/>
            <person name="Brault B."/>
            <person name="Chen Z."/>
            <person name="Choquer M."/>
            <person name="Collemare J."/>
            <person name="Cotton P."/>
            <person name="Danchin E.G."/>
            <person name="Da Silva C."/>
            <person name="Gautier A."/>
            <person name="Giraud C."/>
            <person name="Giraud T."/>
            <person name="Gonzalez C."/>
            <person name="Grossetete S."/>
            <person name="Guldener U."/>
            <person name="Henrissat B."/>
            <person name="Howlett B.J."/>
            <person name="Kodira C."/>
            <person name="Kretschmer M."/>
            <person name="Lappartient A."/>
            <person name="Leroch M."/>
            <person name="Levis C."/>
            <person name="Mauceli E."/>
            <person name="Neuveglise C."/>
            <person name="Oeser B."/>
            <person name="Pearson M."/>
            <person name="Poulain J."/>
            <person name="Poussereau N."/>
            <person name="Quesneville H."/>
            <person name="Rascle C."/>
            <person name="Schumacher J."/>
            <person name="Segurens B."/>
            <person name="Sexton A."/>
            <person name="Silva E."/>
            <person name="Sirven C."/>
            <person name="Soanes D.M."/>
            <person name="Talbot N.J."/>
            <person name="Templeton M."/>
            <person name="Yandava C."/>
            <person name="Yarden O."/>
            <person name="Zeng Q."/>
            <person name="Rollins J.A."/>
            <person name="Lebrun M.H."/>
            <person name="Dickman M."/>
        </authorList>
    </citation>
    <scope>NUCLEOTIDE SEQUENCE [LARGE SCALE GENOMIC DNA]</scope>
    <source>
        <strain evidence="2">ATCC 18683 / 1980 / Ss-1</strain>
    </source>
</reference>
<dbReference type="GeneID" id="5490553"/>
<organism evidence="1 2">
    <name type="scientific">Sclerotinia sclerotiorum (strain ATCC 18683 / 1980 / Ss-1)</name>
    <name type="common">White mold</name>
    <name type="synonym">Whetzelinia sclerotiorum</name>
    <dbReference type="NCBI Taxonomy" id="665079"/>
    <lineage>
        <taxon>Eukaryota</taxon>
        <taxon>Fungi</taxon>
        <taxon>Dikarya</taxon>
        <taxon>Ascomycota</taxon>
        <taxon>Pezizomycotina</taxon>
        <taxon>Leotiomycetes</taxon>
        <taxon>Helotiales</taxon>
        <taxon>Sclerotiniaceae</taxon>
        <taxon>Sclerotinia</taxon>
    </lineage>
</organism>
<name>A7EG48_SCLS1</name>
<sequence>MAERADVPRSHEVLSTEPKGLDAYSICIAMGYRKGFWYEYCSSTLEITPMSSKYMEQSDRKKK</sequence>
<evidence type="ECO:0000313" key="1">
    <source>
        <dbReference type="EMBL" id="EDO01814.1"/>
    </source>
</evidence>